<dbReference type="InterPro" id="IPR003594">
    <property type="entry name" value="HATPase_dom"/>
</dbReference>
<evidence type="ECO:0000256" key="4">
    <source>
        <dbReference type="ARBA" id="ARBA00022553"/>
    </source>
</evidence>
<dbReference type="GO" id="GO:0000155">
    <property type="term" value="F:phosphorelay sensor kinase activity"/>
    <property type="evidence" value="ECO:0007669"/>
    <property type="project" value="InterPro"/>
</dbReference>
<dbReference type="PROSITE" id="PS50885">
    <property type="entry name" value="HAMP"/>
    <property type="match status" value="1"/>
</dbReference>
<evidence type="ECO:0000256" key="9">
    <source>
        <dbReference type="SAM" id="Phobius"/>
    </source>
</evidence>
<dbReference type="CDD" id="cd06225">
    <property type="entry name" value="HAMP"/>
    <property type="match status" value="1"/>
</dbReference>
<dbReference type="PROSITE" id="PS50110">
    <property type="entry name" value="RESPONSE_REGULATORY"/>
    <property type="match status" value="1"/>
</dbReference>
<keyword evidence="16" id="KW-1185">Reference proteome</keyword>
<dbReference type="InterPro" id="IPR003661">
    <property type="entry name" value="HisK_dim/P_dom"/>
</dbReference>
<dbReference type="PANTHER" id="PTHR44757">
    <property type="entry name" value="DIGUANYLATE CYCLASE DGCP"/>
    <property type="match status" value="1"/>
</dbReference>
<dbReference type="SMART" id="SM00304">
    <property type="entry name" value="HAMP"/>
    <property type="match status" value="1"/>
</dbReference>
<dbReference type="PRINTS" id="PR00344">
    <property type="entry name" value="BCTRLSENSOR"/>
</dbReference>
<dbReference type="SUPFAM" id="SSF55781">
    <property type="entry name" value="GAF domain-like"/>
    <property type="match status" value="1"/>
</dbReference>
<dbReference type="EMBL" id="JACOMF010000001">
    <property type="protein sequence ID" value="MBC4013719.1"/>
    <property type="molecule type" value="Genomic_DNA"/>
</dbReference>
<feature type="modified residue" description="4-aspartylphosphate" evidence="7">
    <location>
        <position position="1306"/>
    </location>
</feature>
<dbReference type="RefSeq" id="WP_186768499.1">
    <property type="nucleotide sequence ID" value="NZ_JACOMF010000001.1"/>
</dbReference>
<dbReference type="InterPro" id="IPR004358">
    <property type="entry name" value="Sig_transdc_His_kin-like_C"/>
</dbReference>
<evidence type="ECO:0000256" key="3">
    <source>
        <dbReference type="ARBA" id="ARBA00012438"/>
    </source>
</evidence>
<feature type="domain" description="HAMP" evidence="13">
    <location>
        <begin position="946"/>
        <end position="1000"/>
    </location>
</feature>
<dbReference type="SUPFAM" id="SSF55073">
    <property type="entry name" value="Nucleotide cyclase"/>
    <property type="match status" value="1"/>
</dbReference>
<dbReference type="InterPro" id="IPR001633">
    <property type="entry name" value="EAL_dom"/>
</dbReference>
<dbReference type="InterPro" id="IPR052155">
    <property type="entry name" value="Biofilm_reg_signaling"/>
</dbReference>
<dbReference type="InterPro" id="IPR043128">
    <property type="entry name" value="Rev_trsase/Diguanyl_cyclase"/>
</dbReference>
<dbReference type="InterPro" id="IPR029016">
    <property type="entry name" value="GAF-like_dom_sf"/>
</dbReference>
<evidence type="ECO:0000313" key="15">
    <source>
        <dbReference type="EMBL" id="MBC4013719.1"/>
    </source>
</evidence>
<dbReference type="GO" id="GO:0016020">
    <property type="term" value="C:membrane"/>
    <property type="evidence" value="ECO:0007669"/>
    <property type="project" value="UniProtKB-SubCell"/>
</dbReference>
<dbReference type="Gene3D" id="3.40.50.2300">
    <property type="match status" value="1"/>
</dbReference>
<dbReference type="InterPro" id="IPR036097">
    <property type="entry name" value="HisK_dim/P_sf"/>
</dbReference>
<evidence type="ECO:0000259" key="13">
    <source>
        <dbReference type="PROSITE" id="PS50885"/>
    </source>
</evidence>
<feature type="domain" description="Histidine kinase" evidence="10">
    <location>
        <begin position="1015"/>
        <end position="1235"/>
    </location>
</feature>
<dbReference type="InterPro" id="IPR035919">
    <property type="entry name" value="EAL_sf"/>
</dbReference>
<protein>
    <recommendedName>
        <fullName evidence="3">histidine kinase</fullName>
        <ecNumber evidence="3">2.7.13.3</ecNumber>
    </recommendedName>
</protein>
<comment type="catalytic activity">
    <reaction evidence="1">
        <text>ATP + protein L-histidine = ADP + protein N-phospho-L-histidine.</text>
        <dbReference type="EC" id="2.7.13.3"/>
    </reaction>
</comment>
<dbReference type="CDD" id="cd00082">
    <property type="entry name" value="HisKA"/>
    <property type="match status" value="1"/>
</dbReference>
<dbReference type="InterPro" id="IPR011006">
    <property type="entry name" value="CheY-like_superfamily"/>
</dbReference>
<evidence type="ECO:0000259" key="10">
    <source>
        <dbReference type="PROSITE" id="PS50109"/>
    </source>
</evidence>
<dbReference type="SMART" id="SM00448">
    <property type="entry name" value="REC"/>
    <property type="match status" value="1"/>
</dbReference>
<dbReference type="CDD" id="cd12914">
    <property type="entry name" value="PDC1_DGC_like"/>
    <property type="match status" value="1"/>
</dbReference>
<evidence type="ECO:0000256" key="7">
    <source>
        <dbReference type="PROSITE-ProRule" id="PRU00169"/>
    </source>
</evidence>
<dbReference type="InterPro" id="IPR005467">
    <property type="entry name" value="His_kinase_dom"/>
</dbReference>
<dbReference type="Gene3D" id="6.10.340.10">
    <property type="match status" value="1"/>
</dbReference>
<dbReference type="InterPro" id="IPR029787">
    <property type="entry name" value="Nucleotide_cyclase"/>
</dbReference>
<evidence type="ECO:0000256" key="8">
    <source>
        <dbReference type="SAM" id="MobiDB-lite"/>
    </source>
</evidence>
<keyword evidence="5" id="KW-0808">Transferase</keyword>
<dbReference type="Gene3D" id="1.10.287.130">
    <property type="match status" value="1"/>
</dbReference>
<dbReference type="Pfam" id="PF00672">
    <property type="entry name" value="HAMP"/>
    <property type="match status" value="1"/>
</dbReference>
<dbReference type="Pfam" id="PF00990">
    <property type="entry name" value="GGDEF"/>
    <property type="match status" value="1"/>
</dbReference>
<dbReference type="InterPro" id="IPR036890">
    <property type="entry name" value="HATPase_C_sf"/>
</dbReference>
<dbReference type="PROSITE" id="PS50109">
    <property type="entry name" value="HIS_KIN"/>
    <property type="match status" value="1"/>
</dbReference>
<dbReference type="SMART" id="SM00065">
    <property type="entry name" value="GAF"/>
    <property type="match status" value="1"/>
</dbReference>
<dbReference type="Gene3D" id="3.30.70.270">
    <property type="match status" value="1"/>
</dbReference>
<evidence type="ECO:0000256" key="1">
    <source>
        <dbReference type="ARBA" id="ARBA00000085"/>
    </source>
</evidence>
<dbReference type="CDD" id="cd01949">
    <property type="entry name" value="GGDEF"/>
    <property type="match status" value="1"/>
</dbReference>
<dbReference type="Pfam" id="PF00512">
    <property type="entry name" value="HisKA"/>
    <property type="match status" value="1"/>
</dbReference>
<dbReference type="InterPro" id="IPR000160">
    <property type="entry name" value="GGDEF_dom"/>
</dbReference>
<dbReference type="PROSITE" id="PS50883">
    <property type="entry name" value="EAL"/>
    <property type="match status" value="1"/>
</dbReference>
<dbReference type="CDD" id="cd12915">
    <property type="entry name" value="PDC2_DGC_like"/>
    <property type="match status" value="1"/>
</dbReference>
<dbReference type="Gene3D" id="3.30.450.20">
    <property type="entry name" value="PAS domain"/>
    <property type="match status" value="2"/>
</dbReference>
<dbReference type="InterPro" id="IPR001789">
    <property type="entry name" value="Sig_transdc_resp-reg_receiver"/>
</dbReference>
<keyword evidence="9" id="KW-1133">Transmembrane helix</keyword>
<keyword evidence="9" id="KW-0812">Transmembrane</keyword>
<evidence type="ECO:0000256" key="6">
    <source>
        <dbReference type="ARBA" id="ARBA00022777"/>
    </source>
</evidence>
<dbReference type="NCBIfam" id="TIGR00254">
    <property type="entry name" value="GGDEF"/>
    <property type="match status" value="1"/>
</dbReference>
<dbReference type="PROSITE" id="PS50887">
    <property type="entry name" value="GGDEF"/>
    <property type="match status" value="1"/>
</dbReference>
<dbReference type="Pfam" id="PF00563">
    <property type="entry name" value="EAL"/>
    <property type="match status" value="1"/>
</dbReference>
<feature type="region of interest" description="Disordered" evidence="8">
    <location>
        <begin position="587"/>
        <end position="632"/>
    </location>
</feature>
<feature type="domain" description="GGDEF" evidence="14">
    <location>
        <begin position="210"/>
        <end position="343"/>
    </location>
</feature>
<evidence type="ECO:0000259" key="12">
    <source>
        <dbReference type="PROSITE" id="PS50883"/>
    </source>
</evidence>
<dbReference type="Pfam" id="PF00072">
    <property type="entry name" value="Response_reg"/>
    <property type="match status" value="1"/>
</dbReference>
<feature type="domain" description="Response regulatory" evidence="11">
    <location>
        <begin position="1257"/>
        <end position="1374"/>
    </location>
</feature>
<keyword evidence="9" id="KW-0472">Membrane</keyword>
<dbReference type="Pfam" id="PF01590">
    <property type="entry name" value="GAF"/>
    <property type="match status" value="1"/>
</dbReference>
<keyword evidence="4 7" id="KW-0597">Phosphoprotein</keyword>
<dbReference type="SUPFAM" id="SSF55874">
    <property type="entry name" value="ATPase domain of HSP90 chaperone/DNA topoisomerase II/histidine kinase"/>
    <property type="match status" value="1"/>
</dbReference>
<evidence type="ECO:0000256" key="5">
    <source>
        <dbReference type="ARBA" id="ARBA00022679"/>
    </source>
</evidence>
<dbReference type="CDD" id="cd17546">
    <property type="entry name" value="REC_hyHK_CKI1_RcsC-like"/>
    <property type="match status" value="1"/>
</dbReference>
<evidence type="ECO:0000259" key="11">
    <source>
        <dbReference type="PROSITE" id="PS50110"/>
    </source>
</evidence>
<sequence>MASAGISEGQHERPAGVHAIAALDTQPDSRLNTFTRLAARLYNVPIALISFVDDHRHWFKSAFGLSAGEAPRHSAFGAHAVVTAGRALIVEDASVDSRYADDPLVTGSPNIRFYAGVPLLDPDGRMLGTLCVLDTKPRRLSPAELEPLVDLARGITAVLALHRGLEAAQDAALRDPLTGLANRALFERRLAEAVARARHRGTEGPRAGDGSFAMLCLDLDRFKAVNDLFGHAGGDALLCEVARRLSASARATDTVARLGGDEFALLMAAPVLPSDAASLAARLIEKLAEPFEIEGQPVPIRSSIGFALYPGDAADAGELLRRADAALYAGKRAGRGRVRRFEPGMDGALAGRQALERDLKLALTNNEFTLAWQPIANAQTGAITGYEALLRWQRQGHGPISPADFVPVAGACGIGGALDDWVLRAACREAATWPDTGQGAPRIAVNVSPARFRLGGLPEFVETTLAETGLAPARLELEVSEGTLIQDDAAAATTLDRLRALGAHVSLDDFGTGYSSLGYLHALPFDKVKLDRAFIRDLEVAGRSQTVVRAVLQLGRALGITVCAEGVETQAQLALLRSAGCEEVQGYLIGRPGPPPGSAGATQSDAAAPQDAGSAGPGPATTQPDPALAAEPGRKLGRSRLIGWLGGIRTRTIAFTALALVPLAAMASWHFEQQVDAQIAAAEDRVVSDARIGARELDSLVMQARTLLTALSAVPEVMSGVAGQGGEACAATLRRVGATALWQAALSVLRPDGVIVCSTTSAVIGQDLSGRNHIQRALQTRGVVLSGLVASRGRARASVYAVQPVRDDAGAVAALLTSALDPDWLIRALVDRIGSDRRIGLLDGDGVLVARHPPAPPGTIGRAYGGDGFIATILAKGEGHFRAKGIDGSASLFGFARIADADALVIVGLDENKITAPIQAARRLSYAALFAAGALLLLVGLAGGEILLVRPLRALSQTVDRFARGELKARVTLGRWAAPELASLAQRVDAMADRLATAQEHERTASAAKSWFLGAVSHELRTPLNGILGWAQLLRRDPRLPRDLRGQIDTIVAASEHMATIVDRLSEINRIERGGLTPPLLAPTDPRGIAEACATLMRPRAEAKDLAVRVVAGDGLPAAVMLDATRTRQILLNFLTNAITFTDTGHVAIRIVRPQPDMIRFEVTDTGPGVPAGEQSLLFRDFTRLDAARRHNSPGAGLGLAVSARIAVHLGGKVGYEPGEYGQGSNFWVLLPAPDATPDPMAHSAAATADGHGRSLRILVAEDVTANRLLARAVLEGAGHQVDLATDGDEAVALALQHDYDIVLMDILMPALSGIEATRKIRHSGSACADVPILAVTASVLPEQMDACFAAGMDGFIEKPIRVDALKTALERVSRREGSRRPMRNVATLSQG</sequence>
<dbReference type="EC" id="2.7.13.3" evidence="3"/>
<dbReference type="InterPro" id="IPR003018">
    <property type="entry name" value="GAF"/>
</dbReference>
<reference evidence="15" key="1">
    <citation type="submission" date="2020-08" db="EMBL/GenBank/DDBJ databases">
        <authorList>
            <person name="Hu Y."/>
            <person name="Nguyen S.V."/>
            <person name="Li F."/>
            <person name="Fanning S."/>
        </authorList>
    </citation>
    <scope>NUCLEOTIDE SEQUENCE</scope>
    <source>
        <strain evidence="15">SYSU D8009</strain>
    </source>
</reference>
<feature type="domain" description="EAL" evidence="12">
    <location>
        <begin position="352"/>
        <end position="606"/>
    </location>
</feature>
<evidence type="ECO:0000313" key="16">
    <source>
        <dbReference type="Proteomes" id="UP000600101"/>
    </source>
</evidence>
<dbReference type="Gene3D" id="3.30.565.10">
    <property type="entry name" value="Histidine kinase-like ATPase, C-terminal domain"/>
    <property type="match status" value="1"/>
</dbReference>
<feature type="transmembrane region" description="Helical" evidence="9">
    <location>
        <begin position="924"/>
        <end position="948"/>
    </location>
</feature>
<dbReference type="Proteomes" id="UP000600101">
    <property type="component" value="Unassembled WGS sequence"/>
</dbReference>
<dbReference type="SUPFAM" id="SSF47384">
    <property type="entry name" value="Homodimeric domain of signal transducing histidine kinase"/>
    <property type="match status" value="1"/>
</dbReference>
<dbReference type="CDD" id="cd01948">
    <property type="entry name" value="EAL"/>
    <property type="match status" value="1"/>
</dbReference>
<dbReference type="SMART" id="SM00052">
    <property type="entry name" value="EAL"/>
    <property type="match status" value="1"/>
</dbReference>
<comment type="caution">
    <text evidence="15">The sequence shown here is derived from an EMBL/GenBank/DDBJ whole genome shotgun (WGS) entry which is preliminary data.</text>
</comment>
<evidence type="ECO:0000259" key="14">
    <source>
        <dbReference type="PROSITE" id="PS50887"/>
    </source>
</evidence>
<dbReference type="SMART" id="SM00388">
    <property type="entry name" value="HisKA"/>
    <property type="match status" value="1"/>
</dbReference>
<organism evidence="15 16">
    <name type="scientific">Siccirubricoccus deserti</name>
    <dbReference type="NCBI Taxonomy" id="2013562"/>
    <lineage>
        <taxon>Bacteria</taxon>
        <taxon>Pseudomonadati</taxon>
        <taxon>Pseudomonadota</taxon>
        <taxon>Alphaproteobacteria</taxon>
        <taxon>Acetobacterales</taxon>
        <taxon>Roseomonadaceae</taxon>
        <taxon>Siccirubricoccus</taxon>
    </lineage>
</organism>
<dbReference type="Gene3D" id="3.30.450.40">
    <property type="match status" value="1"/>
</dbReference>
<dbReference type="SMART" id="SM00387">
    <property type="entry name" value="HATPase_c"/>
    <property type="match status" value="1"/>
</dbReference>
<dbReference type="Gene3D" id="3.20.20.450">
    <property type="entry name" value="EAL domain"/>
    <property type="match status" value="1"/>
</dbReference>
<dbReference type="SMART" id="SM00267">
    <property type="entry name" value="GGDEF"/>
    <property type="match status" value="1"/>
</dbReference>
<name>A0A9X0UBE0_9PROT</name>
<evidence type="ECO:0000256" key="2">
    <source>
        <dbReference type="ARBA" id="ARBA00004370"/>
    </source>
</evidence>
<proteinExistence type="predicted"/>
<dbReference type="SUPFAM" id="SSF141868">
    <property type="entry name" value="EAL domain-like"/>
    <property type="match status" value="1"/>
</dbReference>
<dbReference type="PANTHER" id="PTHR44757:SF2">
    <property type="entry name" value="BIOFILM ARCHITECTURE MAINTENANCE PROTEIN MBAA"/>
    <property type="match status" value="1"/>
</dbReference>
<comment type="subcellular location">
    <subcellularLocation>
        <location evidence="2">Membrane</location>
    </subcellularLocation>
</comment>
<accession>A0A9X0UBE0</accession>
<keyword evidence="6" id="KW-0418">Kinase</keyword>
<gene>
    <name evidence="15" type="ORF">H7965_00160</name>
</gene>
<dbReference type="InterPro" id="IPR003660">
    <property type="entry name" value="HAMP_dom"/>
</dbReference>
<dbReference type="Pfam" id="PF02518">
    <property type="entry name" value="HATPase_c"/>
    <property type="match status" value="1"/>
</dbReference>
<dbReference type="SUPFAM" id="SSF52172">
    <property type="entry name" value="CheY-like"/>
    <property type="match status" value="1"/>
</dbReference>